<keyword evidence="2" id="KW-1185">Reference proteome</keyword>
<dbReference type="AlphaFoldDB" id="A0A0L7QRP0"/>
<accession>A0A0L7QRP0</accession>
<evidence type="ECO:0000313" key="2">
    <source>
        <dbReference type="Proteomes" id="UP000053825"/>
    </source>
</evidence>
<dbReference type="Proteomes" id="UP000053825">
    <property type="component" value="Unassembled WGS sequence"/>
</dbReference>
<sequence length="71" mass="7999">MLRRAGKGRRVIYGCSSLEVTKGHHHGVQHVRDVERGEFQAGTLRDLLGLAVTFDLARTADASYLVREHKR</sequence>
<dbReference type="EMBL" id="KQ414782">
    <property type="protein sequence ID" value="KOC61166.1"/>
    <property type="molecule type" value="Genomic_DNA"/>
</dbReference>
<name>A0A0L7QRP0_9HYME</name>
<protein>
    <submittedName>
        <fullName evidence="1">Uncharacterized protein</fullName>
    </submittedName>
</protein>
<organism evidence="1 2">
    <name type="scientific">Habropoda laboriosa</name>
    <dbReference type="NCBI Taxonomy" id="597456"/>
    <lineage>
        <taxon>Eukaryota</taxon>
        <taxon>Metazoa</taxon>
        <taxon>Ecdysozoa</taxon>
        <taxon>Arthropoda</taxon>
        <taxon>Hexapoda</taxon>
        <taxon>Insecta</taxon>
        <taxon>Pterygota</taxon>
        <taxon>Neoptera</taxon>
        <taxon>Endopterygota</taxon>
        <taxon>Hymenoptera</taxon>
        <taxon>Apocrita</taxon>
        <taxon>Aculeata</taxon>
        <taxon>Apoidea</taxon>
        <taxon>Anthophila</taxon>
        <taxon>Apidae</taxon>
        <taxon>Habropoda</taxon>
    </lineage>
</organism>
<gene>
    <name evidence="1" type="ORF">WH47_06600</name>
</gene>
<reference evidence="1 2" key="1">
    <citation type="submission" date="2015-07" db="EMBL/GenBank/DDBJ databases">
        <title>The genome of Habropoda laboriosa.</title>
        <authorList>
            <person name="Pan H."/>
            <person name="Kapheim K."/>
        </authorList>
    </citation>
    <scope>NUCLEOTIDE SEQUENCE [LARGE SCALE GENOMIC DNA]</scope>
    <source>
        <strain evidence="1">0110345459</strain>
    </source>
</reference>
<proteinExistence type="predicted"/>
<evidence type="ECO:0000313" key="1">
    <source>
        <dbReference type="EMBL" id="KOC61166.1"/>
    </source>
</evidence>